<dbReference type="InterPro" id="IPR050300">
    <property type="entry name" value="GDXG_lipolytic_enzyme"/>
</dbReference>
<dbReference type="Gene3D" id="3.40.50.1820">
    <property type="entry name" value="alpha/beta hydrolase"/>
    <property type="match status" value="1"/>
</dbReference>
<dbReference type="SUPFAM" id="SSF53474">
    <property type="entry name" value="alpha/beta-Hydrolases"/>
    <property type="match status" value="1"/>
</dbReference>
<evidence type="ECO:0000313" key="3">
    <source>
        <dbReference type="EMBL" id="CAF1133327.1"/>
    </source>
</evidence>
<sequence length="333" mass="36834">MTSTHNQPCYDPELARCLQQLILIGETTPITPETISTLRERILMVRPTDDDLRRGGKIDIEERQVPGPNGSPEISLLICRPNASVTNASTSLLPCIYNIHGGGMIAGNNRFNMEILLDWILEFHICVVSVEYRLAPEHPHPAPSEDCYAGLIWTAAHAQELGIDLSQLSVMGISAGGGLAAVMALMTRDRNGPTLQGQILICPMLDDRDQTFSTHQFEGTGFWDRQSNLTAWTALLGDQRGASDVSPYAAPSRAEDLSNLPPAFIDVSSTETFRDENIDYARRIWQVGGVAELHVWPGGFHDFPAFMPEATLSKLAIEARTNWYRRLLASHKK</sequence>
<dbReference type="Proteomes" id="UP000663832">
    <property type="component" value="Unassembled WGS sequence"/>
</dbReference>
<protein>
    <recommendedName>
        <fullName evidence="2">Alpha/beta hydrolase fold-3 domain-containing protein</fullName>
    </recommendedName>
</protein>
<evidence type="ECO:0000256" key="1">
    <source>
        <dbReference type="ARBA" id="ARBA00022801"/>
    </source>
</evidence>
<reference evidence="3" key="1">
    <citation type="submission" date="2021-02" db="EMBL/GenBank/DDBJ databases">
        <authorList>
            <person name="Nowell W R."/>
        </authorList>
    </citation>
    <scope>NUCLEOTIDE SEQUENCE</scope>
</reference>
<dbReference type="AlphaFoldDB" id="A0A814RFH9"/>
<feature type="domain" description="Alpha/beta hydrolase fold-3" evidence="2">
    <location>
        <begin position="98"/>
        <end position="303"/>
    </location>
</feature>
<evidence type="ECO:0000313" key="5">
    <source>
        <dbReference type="Proteomes" id="UP000663832"/>
    </source>
</evidence>
<dbReference type="Proteomes" id="UP000663877">
    <property type="component" value="Unassembled WGS sequence"/>
</dbReference>
<dbReference type="GO" id="GO:0016787">
    <property type="term" value="F:hydrolase activity"/>
    <property type="evidence" value="ECO:0007669"/>
    <property type="project" value="UniProtKB-KW"/>
</dbReference>
<dbReference type="OrthoDB" id="408631at2759"/>
<organism evidence="3 6">
    <name type="scientific">Adineta steineri</name>
    <dbReference type="NCBI Taxonomy" id="433720"/>
    <lineage>
        <taxon>Eukaryota</taxon>
        <taxon>Metazoa</taxon>
        <taxon>Spiralia</taxon>
        <taxon>Gnathifera</taxon>
        <taxon>Rotifera</taxon>
        <taxon>Eurotatoria</taxon>
        <taxon>Bdelloidea</taxon>
        <taxon>Adinetida</taxon>
        <taxon>Adinetidae</taxon>
        <taxon>Adineta</taxon>
    </lineage>
</organism>
<name>A0A814RFH9_9BILA</name>
<dbReference type="InterPro" id="IPR029058">
    <property type="entry name" value="AB_hydrolase_fold"/>
</dbReference>
<keyword evidence="1" id="KW-0378">Hydrolase</keyword>
<dbReference type="InterPro" id="IPR013094">
    <property type="entry name" value="AB_hydrolase_3"/>
</dbReference>
<keyword evidence="5" id="KW-1185">Reference proteome</keyword>
<dbReference type="EMBL" id="CAJNOI010000151">
    <property type="protein sequence ID" value="CAF1133327.1"/>
    <property type="molecule type" value="Genomic_DNA"/>
</dbReference>
<gene>
    <name evidence="3" type="ORF">BJG266_LOCUS23130</name>
    <name evidence="4" type="ORF">QVE165_LOCUS37609</name>
</gene>
<proteinExistence type="predicted"/>
<dbReference type="PANTHER" id="PTHR48081">
    <property type="entry name" value="AB HYDROLASE SUPERFAMILY PROTEIN C4A8.06C"/>
    <property type="match status" value="1"/>
</dbReference>
<dbReference type="PANTHER" id="PTHR48081:SF8">
    <property type="entry name" value="ALPHA_BETA HYDROLASE FOLD-3 DOMAIN-CONTAINING PROTEIN-RELATED"/>
    <property type="match status" value="1"/>
</dbReference>
<evidence type="ECO:0000313" key="4">
    <source>
        <dbReference type="EMBL" id="CAF1412501.1"/>
    </source>
</evidence>
<dbReference type="EMBL" id="CAJNOM010000393">
    <property type="protein sequence ID" value="CAF1412501.1"/>
    <property type="molecule type" value="Genomic_DNA"/>
</dbReference>
<comment type="caution">
    <text evidence="3">The sequence shown here is derived from an EMBL/GenBank/DDBJ whole genome shotgun (WGS) entry which is preliminary data.</text>
</comment>
<dbReference type="Pfam" id="PF07859">
    <property type="entry name" value="Abhydrolase_3"/>
    <property type="match status" value="1"/>
</dbReference>
<accession>A0A814RFH9</accession>
<evidence type="ECO:0000259" key="2">
    <source>
        <dbReference type="Pfam" id="PF07859"/>
    </source>
</evidence>
<evidence type="ECO:0000313" key="6">
    <source>
        <dbReference type="Proteomes" id="UP000663877"/>
    </source>
</evidence>